<name>A0A2A2KLE2_9BILA</name>
<sequence length="139" mass="14452">MDLRIGPALFDRAAPEQVGREGPFRPVADQARVQDLNAGVDERGGRPCLASPDDPAGTTSSSASIVASSQRWLSSLIASTGPSIHRLSLLTTRIGSSPNWPRACTSPPPVSISCARSSLIATSIPSNRLVTCASSVSAR</sequence>
<dbReference type="Proteomes" id="UP000218231">
    <property type="component" value="Unassembled WGS sequence"/>
</dbReference>
<feature type="region of interest" description="Disordered" evidence="1">
    <location>
        <begin position="38"/>
        <end position="63"/>
    </location>
</feature>
<gene>
    <name evidence="2" type="ORF">WR25_23663</name>
</gene>
<reference evidence="2 3" key="1">
    <citation type="journal article" date="2017" name="Curr. Biol.">
        <title>Genome architecture and evolution of a unichromosomal asexual nematode.</title>
        <authorList>
            <person name="Fradin H."/>
            <person name="Zegar C."/>
            <person name="Gutwein M."/>
            <person name="Lucas J."/>
            <person name="Kovtun M."/>
            <person name="Corcoran D."/>
            <person name="Baugh L.R."/>
            <person name="Kiontke K."/>
            <person name="Gunsalus K."/>
            <person name="Fitch D.H."/>
            <person name="Piano F."/>
        </authorList>
    </citation>
    <scope>NUCLEOTIDE SEQUENCE [LARGE SCALE GENOMIC DNA]</scope>
    <source>
        <strain evidence="2">PF1309</strain>
    </source>
</reference>
<accession>A0A2A2KLE2</accession>
<comment type="caution">
    <text evidence="2">The sequence shown here is derived from an EMBL/GenBank/DDBJ whole genome shotgun (WGS) entry which is preliminary data.</text>
</comment>
<organism evidence="2 3">
    <name type="scientific">Diploscapter pachys</name>
    <dbReference type="NCBI Taxonomy" id="2018661"/>
    <lineage>
        <taxon>Eukaryota</taxon>
        <taxon>Metazoa</taxon>
        <taxon>Ecdysozoa</taxon>
        <taxon>Nematoda</taxon>
        <taxon>Chromadorea</taxon>
        <taxon>Rhabditida</taxon>
        <taxon>Rhabditina</taxon>
        <taxon>Rhabditomorpha</taxon>
        <taxon>Rhabditoidea</taxon>
        <taxon>Rhabditidae</taxon>
        <taxon>Diploscapter</taxon>
    </lineage>
</organism>
<keyword evidence="3" id="KW-1185">Reference proteome</keyword>
<protein>
    <submittedName>
        <fullName evidence="2">Uncharacterized protein</fullName>
    </submittedName>
</protein>
<dbReference type="AlphaFoldDB" id="A0A2A2KLE2"/>
<evidence type="ECO:0000313" key="2">
    <source>
        <dbReference type="EMBL" id="PAV74692.1"/>
    </source>
</evidence>
<dbReference type="EMBL" id="LIAE01008294">
    <property type="protein sequence ID" value="PAV74692.1"/>
    <property type="molecule type" value="Genomic_DNA"/>
</dbReference>
<proteinExistence type="predicted"/>
<evidence type="ECO:0000256" key="1">
    <source>
        <dbReference type="SAM" id="MobiDB-lite"/>
    </source>
</evidence>
<evidence type="ECO:0000313" key="3">
    <source>
        <dbReference type="Proteomes" id="UP000218231"/>
    </source>
</evidence>